<evidence type="ECO:0000256" key="1">
    <source>
        <dbReference type="SAM" id="Phobius"/>
    </source>
</evidence>
<feature type="transmembrane region" description="Helical" evidence="1">
    <location>
        <begin position="60"/>
        <end position="78"/>
    </location>
</feature>
<keyword evidence="4" id="KW-1185">Reference proteome</keyword>
<gene>
    <name evidence="2" type="ORF">B0G92_1894</name>
    <name evidence="3" type="ORF">CLV50_2466</name>
</gene>
<keyword evidence="1" id="KW-0812">Transmembrane</keyword>
<dbReference type="Proteomes" id="UP000233767">
    <property type="component" value="Unassembled WGS sequence"/>
</dbReference>
<organism evidence="3 5">
    <name type="scientific">Flavobacterium lindanitolerans</name>
    <dbReference type="NCBI Taxonomy" id="428988"/>
    <lineage>
        <taxon>Bacteria</taxon>
        <taxon>Pseudomonadati</taxon>
        <taxon>Bacteroidota</taxon>
        <taxon>Flavobacteriia</taxon>
        <taxon>Flavobacteriales</taxon>
        <taxon>Flavobacteriaceae</taxon>
        <taxon>Flavobacterium</taxon>
    </lineage>
</organism>
<evidence type="ECO:0000313" key="3">
    <source>
        <dbReference type="EMBL" id="RLJ24578.1"/>
    </source>
</evidence>
<evidence type="ECO:0000313" key="2">
    <source>
        <dbReference type="EMBL" id="PKW30238.1"/>
    </source>
</evidence>
<sequence>MELVKICLAALAGTYVMTVFSGYVSNRFQHIFKEPVVLSLVLSKLAHNKSLNHISTWEQGVRYLAGLFVVLCYHYIWTHTDIDPTWFCGLIFGIITGLGAIFYWFFLFRVSSVSKARFQDYYLPLVAAYILFAMTVIVVYRVFALFE</sequence>
<dbReference type="RefSeq" id="WP_101471898.1">
    <property type="nucleotide sequence ID" value="NZ_JAEUTX010000024.1"/>
</dbReference>
<protein>
    <submittedName>
        <fullName evidence="3">Uncharacterized protein</fullName>
    </submittedName>
</protein>
<feature type="transmembrane region" description="Helical" evidence="1">
    <location>
        <begin position="121"/>
        <end position="143"/>
    </location>
</feature>
<proteinExistence type="predicted"/>
<dbReference type="Proteomes" id="UP000275027">
    <property type="component" value="Unassembled WGS sequence"/>
</dbReference>
<reference evidence="3 5" key="2">
    <citation type="submission" date="2018-10" db="EMBL/GenBank/DDBJ databases">
        <title>Genomic Encyclopedia of Archaeal and Bacterial Type Strains, Phase II (KMG-II): from individual species to whole genera.</title>
        <authorList>
            <person name="Goeker M."/>
        </authorList>
    </citation>
    <scope>NUCLEOTIDE SEQUENCE [LARGE SCALE GENOMIC DNA]</scope>
    <source>
        <strain evidence="3 5">DSM 21886</strain>
    </source>
</reference>
<dbReference type="AlphaFoldDB" id="A0A497U883"/>
<accession>A0A497U883</accession>
<name>A0A497U883_9FLAO</name>
<dbReference type="EMBL" id="PJND01000007">
    <property type="protein sequence ID" value="PKW30238.1"/>
    <property type="molecule type" value="Genomic_DNA"/>
</dbReference>
<evidence type="ECO:0000313" key="5">
    <source>
        <dbReference type="Proteomes" id="UP000275027"/>
    </source>
</evidence>
<keyword evidence="1" id="KW-0472">Membrane</keyword>
<reference evidence="2 4" key="1">
    <citation type="submission" date="2017-12" db="EMBL/GenBank/DDBJ databases">
        <title>Genomic Encyclopedia of Type Strains, Phase III (KMG-III): the genomes of soil and plant-associated and newly described type strains.</title>
        <authorList>
            <person name="Whitman W."/>
        </authorList>
    </citation>
    <scope>NUCLEOTIDE SEQUENCE [LARGE SCALE GENOMIC DNA]</scope>
    <source>
        <strain evidence="2 4">IP-10</strain>
    </source>
</reference>
<keyword evidence="1" id="KW-1133">Transmembrane helix</keyword>
<feature type="transmembrane region" description="Helical" evidence="1">
    <location>
        <begin position="84"/>
        <end position="109"/>
    </location>
</feature>
<dbReference type="EMBL" id="RCCB01000012">
    <property type="protein sequence ID" value="RLJ24578.1"/>
    <property type="molecule type" value="Genomic_DNA"/>
</dbReference>
<feature type="transmembrane region" description="Helical" evidence="1">
    <location>
        <begin position="6"/>
        <end position="24"/>
    </location>
</feature>
<evidence type="ECO:0000313" key="4">
    <source>
        <dbReference type="Proteomes" id="UP000233767"/>
    </source>
</evidence>
<comment type="caution">
    <text evidence="3">The sequence shown here is derived from an EMBL/GenBank/DDBJ whole genome shotgun (WGS) entry which is preliminary data.</text>
</comment>